<dbReference type="AlphaFoldDB" id="A0A4R4YPF9"/>
<proteinExistence type="inferred from homology"/>
<dbReference type="EC" id="3.5.2.9" evidence="1"/>
<keyword evidence="1" id="KW-0547">Nucleotide-binding</keyword>
<dbReference type="GO" id="GO:0017168">
    <property type="term" value="F:5-oxoprolinase (ATP-hydrolyzing) activity"/>
    <property type="evidence" value="ECO:0007669"/>
    <property type="project" value="UniProtKB-UniRule"/>
</dbReference>
<dbReference type="PANTHER" id="PTHR30292:SF0">
    <property type="entry name" value="5-OXOPROLINASE SUBUNIT A"/>
    <property type="match status" value="1"/>
</dbReference>
<dbReference type="CDD" id="cd10787">
    <property type="entry name" value="LamB_YcsF_like"/>
    <property type="match status" value="1"/>
</dbReference>
<accession>A0A4R4YPF9</accession>
<dbReference type="InterPro" id="IPR011330">
    <property type="entry name" value="Glyco_hydro/deAcase_b/a-brl"/>
</dbReference>
<comment type="similarity">
    <text evidence="1">Belongs to the LamB/PxpA family.</text>
</comment>
<dbReference type="SUPFAM" id="SSF88713">
    <property type="entry name" value="Glycoside hydrolase/deacetylase"/>
    <property type="match status" value="1"/>
</dbReference>
<evidence type="ECO:0000256" key="1">
    <source>
        <dbReference type="HAMAP-Rule" id="MF_00691"/>
    </source>
</evidence>
<dbReference type="InterPro" id="IPR005501">
    <property type="entry name" value="LamB/YcsF/PxpA-like"/>
</dbReference>
<sequence length="250" mass="26091">MDLNADLGEGFGSWSMGDDSALLDVVTSANVACGFHAGDPSIMRRVTAQAVERGVAVGAHVGYADKAGFGRRFVDIEPDVLRDEVIYQIGSLDAFARIAGDRVRYVKPHGALYNTIGHHEAQAAAVVAAVADYDRTLPVLGLPGSAWLRLAVEAGLTVVHEAFADRAYTPEGTLVSRREAGSVLHEADEIAARCTAMATGRPIIDSAGGELTVDAASICVHGDTPGAVGIARRVRAALEDAGVTLSPFGR</sequence>
<comment type="function">
    <text evidence="1">Catalyzes the cleavage of 5-oxoproline to form L-glutamate coupled to the hydrolysis of ATP to ADP and inorganic phosphate.</text>
</comment>
<dbReference type="HAMAP" id="MF_00691">
    <property type="entry name" value="PxpA"/>
    <property type="match status" value="1"/>
</dbReference>
<dbReference type="NCBIfam" id="NF003814">
    <property type="entry name" value="PRK05406.1-3"/>
    <property type="match status" value="1"/>
</dbReference>
<evidence type="ECO:0000313" key="2">
    <source>
        <dbReference type="EMBL" id="TDD46996.1"/>
    </source>
</evidence>
<dbReference type="RefSeq" id="WP_132175536.1">
    <property type="nucleotide sequence ID" value="NZ_SMKX01000161.1"/>
</dbReference>
<dbReference type="OrthoDB" id="9773478at2"/>
<dbReference type="Pfam" id="PF03746">
    <property type="entry name" value="LamB_YcsF"/>
    <property type="match status" value="1"/>
</dbReference>
<reference evidence="2 3" key="1">
    <citation type="submission" date="2019-03" db="EMBL/GenBank/DDBJ databases">
        <title>Draft genome sequences of novel Actinobacteria.</title>
        <authorList>
            <person name="Sahin N."/>
            <person name="Ay H."/>
            <person name="Saygin H."/>
        </authorList>
    </citation>
    <scope>NUCLEOTIDE SEQUENCE [LARGE SCALE GENOMIC DNA]</scope>
    <source>
        <strain evidence="2 3">JCM 13523</strain>
    </source>
</reference>
<dbReference type="PANTHER" id="PTHR30292">
    <property type="entry name" value="UNCHARACTERIZED PROTEIN YBGL-RELATED"/>
    <property type="match status" value="1"/>
</dbReference>
<keyword evidence="1" id="KW-0378">Hydrolase</keyword>
<comment type="subunit">
    <text evidence="1">Forms a complex composed of PxpA, PxpB and PxpC.</text>
</comment>
<keyword evidence="1" id="KW-0067">ATP-binding</keyword>
<protein>
    <recommendedName>
        <fullName evidence="1">5-oxoprolinase subunit A</fullName>
        <shortName evidence="1">5-OPase subunit A</shortName>
        <ecNumber evidence="1">3.5.2.9</ecNumber>
    </recommendedName>
    <alternativeName>
        <fullName evidence="1">5-oxoprolinase (ATP-hydrolyzing) subunit A</fullName>
    </alternativeName>
</protein>
<dbReference type="Proteomes" id="UP000295124">
    <property type="component" value="Unassembled WGS sequence"/>
</dbReference>
<gene>
    <name evidence="1" type="primary">pxpA</name>
    <name evidence="2" type="ORF">E1263_35470</name>
</gene>
<keyword evidence="3" id="KW-1185">Reference proteome</keyword>
<dbReference type="Gene3D" id="3.20.20.370">
    <property type="entry name" value="Glycoside hydrolase/deacetylase"/>
    <property type="match status" value="1"/>
</dbReference>
<dbReference type="EMBL" id="SMKX01000161">
    <property type="protein sequence ID" value="TDD46996.1"/>
    <property type="molecule type" value="Genomic_DNA"/>
</dbReference>
<name>A0A4R4YPF9_9ACTN</name>
<evidence type="ECO:0000313" key="3">
    <source>
        <dbReference type="Proteomes" id="UP000295124"/>
    </source>
</evidence>
<comment type="caution">
    <text evidence="2">The sequence shown here is derived from an EMBL/GenBank/DDBJ whole genome shotgun (WGS) entry which is preliminary data.</text>
</comment>
<dbReference type="GO" id="GO:0005975">
    <property type="term" value="P:carbohydrate metabolic process"/>
    <property type="evidence" value="ECO:0007669"/>
    <property type="project" value="InterPro"/>
</dbReference>
<dbReference type="NCBIfam" id="NF003816">
    <property type="entry name" value="PRK05406.1-5"/>
    <property type="match status" value="1"/>
</dbReference>
<comment type="catalytic activity">
    <reaction evidence="1">
        <text>5-oxo-L-proline + ATP + 2 H2O = L-glutamate + ADP + phosphate + H(+)</text>
        <dbReference type="Rhea" id="RHEA:10348"/>
        <dbReference type="ChEBI" id="CHEBI:15377"/>
        <dbReference type="ChEBI" id="CHEBI:15378"/>
        <dbReference type="ChEBI" id="CHEBI:29985"/>
        <dbReference type="ChEBI" id="CHEBI:30616"/>
        <dbReference type="ChEBI" id="CHEBI:43474"/>
        <dbReference type="ChEBI" id="CHEBI:58402"/>
        <dbReference type="ChEBI" id="CHEBI:456216"/>
        <dbReference type="EC" id="3.5.2.9"/>
    </reaction>
</comment>
<dbReference type="GO" id="GO:0005524">
    <property type="term" value="F:ATP binding"/>
    <property type="evidence" value="ECO:0007669"/>
    <property type="project" value="UniProtKB-UniRule"/>
</dbReference>
<organism evidence="2 3">
    <name type="scientific">Kribbella antibiotica</name>
    <dbReference type="NCBI Taxonomy" id="190195"/>
    <lineage>
        <taxon>Bacteria</taxon>
        <taxon>Bacillati</taxon>
        <taxon>Actinomycetota</taxon>
        <taxon>Actinomycetes</taxon>
        <taxon>Propionibacteriales</taxon>
        <taxon>Kribbellaceae</taxon>
        <taxon>Kribbella</taxon>
    </lineage>
</organism>